<dbReference type="InterPro" id="IPR006158">
    <property type="entry name" value="Cobalamin-bd"/>
</dbReference>
<feature type="domain" description="B12-binding" evidence="1">
    <location>
        <begin position="133"/>
        <end position="260"/>
    </location>
</feature>
<evidence type="ECO:0000313" key="3">
    <source>
        <dbReference type="Proteomes" id="UP000681356"/>
    </source>
</evidence>
<evidence type="ECO:0000259" key="1">
    <source>
        <dbReference type="PROSITE" id="PS51332"/>
    </source>
</evidence>
<evidence type="ECO:0000313" key="2">
    <source>
        <dbReference type="EMBL" id="MBS0123622.1"/>
    </source>
</evidence>
<organism evidence="2 3">
    <name type="scientific">Thetidibacter halocola</name>
    <dbReference type="NCBI Taxonomy" id="2827239"/>
    <lineage>
        <taxon>Bacteria</taxon>
        <taxon>Pseudomonadati</taxon>
        <taxon>Pseudomonadota</taxon>
        <taxon>Alphaproteobacteria</taxon>
        <taxon>Rhodobacterales</taxon>
        <taxon>Roseobacteraceae</taxon>
        <taxon>Thetidibacter</taxon>
    </lineage>
</organism>
<dbReference type="Gene3D" id="3.40.50.280">
    <property type="entry name" value="Cobalamin-binding domain"/>
    <property type="match status" value="1"/>
</dbReference>
<gene>
    <name evidence="2" type="ORF">KB874_05695</name>
</gene>
<dbReference type="AlphaFoldDB" id="A0A8J7W9W6"/>
<dbReference type="Pfam" id="PF02310">
    <property type="entry name" value="B12-binding"/>
    <property type="match status" value="1"/>
</dbReference>
<dbReference type="InterPro" id="IPR036724">
    <property type="entry name" value="Cobalamin-bd_sf"/>
</dbReference>
<dbReference type="SUPFAM" id="SSF52242">
    <property type="entry name" value="Cobalamin (vitamin B12)-binding domain"/>
    <property type="match status" value="1"/>
</dbReference>
<comment type="caution">
    <text evidence="2">The sequence shown here is derived from an EMBL/GenBank/DDBJ whole genome shotgun (WGS) entry which is preliminary data.</text>
</comment>
<proteinExistence type="predicted"/>
<dbReference type="GO" id="GO:0031419">
    <property type="term" value="F:cobalamin binding"/>
    <property type="evidence" value="ECO:0007669"/>
    <property type="project" value="InterPro"/>
</dbReference>
<sequence length="263" mass="28545">MTTDNSNDDRVSADDGRTDMSALATAVLSALGDKSEDANSTIRTSVVRKLVGSALRDGTFNAEMLLNDLKDRRVSPEQIVDIYIPEAARELGLMWVDDAIGFAKVTIATARLQGLLTLLAPPWSARAIEPAEGMNTLLILQSSDSHTLGPHVATAQLRRLGASVRLLFGPDPDTIARVLKEETYHLIMFSCSRTDALATIAKLVKRVRGEMNGTPPIALGGIVLNLTDRIKEKTGVDLVTSDVRVAFRLCDNKRLKPRSVARV</sequence>
<dbReference type="PROSITE" id="PS51332">
    <property type="entry name" value="B12_BINDING"/>
    <property type="match status" value="1"/>
</dbReference>
<dbReference type="Proteomes" id="UP000681356">
    <property type="component" value="Unassembled WGS sequence"/>
</dbReference>
<accession>A0A8J7W9W6</accession>
<keyword evidence="3" id="KW-1185">Reference proteome</keyword>
<dbReference type="RefSeq" id="WP_212535590.1">
    <property type="nucleotide sequence ID" value="NZ_JAGTUU010000002.1"/>
</dbReference>
<dbReference type="GO" id="GO:0046872">
    <property type="term" value="F:metal ion binding"/>
    <property type="evidence" value="ECO:0007669"/>
    <property type="project" value="InterPro"/>
</dbReference>
<dbReference type="EMBL" id="JAGTUU010000002">
    <property type="protein sequence ID" value="MBS0123622.1"/>
    <property type="molecule type" value="Genomic_DNA"/>
</dbReference>
<name>A0A8J7W9W6_9RHOB</name>
<protein>
    <submittedName>
        <fullName evidence="2">Cobalamin B12-binding domain-containing protein</fullName>
    </submittedName>
</protein>
<reference evidence="2" key="1">
    <citation type="submission" date="2021-04" db="EMBL/GenBank/DDBJ databases">
        <authorList>
            <person name="Yoon J."/>
        </authorList>
    </citation>
    <scope>NUCLEOTIDE SEQUENCE</scope>
    <source>
        <strain evidence="2">KMU-90</strain>
    </source>
</reference>